<evidence type="ECO:0000313" key="1">
    <source>
        <dbReference type="EMBL" id="QHT96994.1"/>
    </source>
</evidence>
<evidence type="ECO:0008006" key="2">
    <source>
        <dbReference type="Google" id="ProtNLM"/>
    </source>
</evidence>
<reference evidence="1" key="1">
    <citation type="journal article" date="2020" name="Nature">
        <title>Giant virus diversity and host interactions through global metagenomics.</title>
        <authorList>
            <person name="Schulz F."/>
            <person name="Roux S."/>
            <person name="Paez-Espino D."/>
            <person name="Jungbluth S."/>
            <person name="Walsh D.A."/>
            <person name="Denef V.J."/>
            <person name="McMahon K.D."/>
            <person name="Konstantinidis K.T."/>
            <person name="Eloe-Fadrosh E.A."/>
            <person name="Kyrpides N.C."/>
            <person name="Woyke T."/>
        </authorList>
    </citation>
    <scope>NUCLEOTIDE SEQUENCE</scope>
    <source>
        <strain evidence="1">GVMAG-M-3300024510-1</strain>
    </source>
</reference>
<dbReference type="Gene3D" id="2.150.10.10">
    <property type="entry name" value="Serralysin-like metalloprotease, C-terminal"/>
    <property type="match status" value="2"/>
</dbReference>
<dbReference type="AlphaFoldDB" id="A0A6C0IUN3"/>
<dbReference type="EMBL" id="MN740271">
    <property type="protein sequence ID" value="QHT96994.1"/>
    <property type="molecule type" value="Genomic_DNA"/>
</dbReference>
<name>A0A6C0IUN3_9ZZZZ</name>
<sequence length="468" mass="47615">MFTGSSKSTFDKLSHNIETFGIVRAQVTSSQKMDGETLVVRDVATIENADISSLSISSAITLPHIVVNDGDDTIVIGITENETAGENSILLGSGTGVAQNTISIGKNNTMASGSDNSIIIGHDSASGNDHNIMIGGLNDANARSYNTMIGFGTSVNIGDYNQVIGRNASVTGLRNVVVGDGATASMCNDTISIGTSCIADTVNNAIAIGLNGDVSNNAYASIGIGANTTVTEEQSVVIGNLASAVGMKGVAIGATANTAAVLGAVAVGYAADANGTTSVAIGYAASTSYGVSVGGSAVAQDGVTIGTTSSSTASSIAIGNTAIASHSDCAVIGSGVSTRIENELATQSLRTIRLTVVTTDNVPSQSIFFHLTNANEIVVVDGAVTVRTSIGNSASYTFQNYLFERTGTLLSLYKGMRSINNPWALPIDADLAVTGVNGNTSMRLSVTGVTLTNITWVAVMRVWCAPKV</sequence>
<accession>A0A6C0IUN3</accession>
<proteinExistence type="predicted"/>
<organism evidence="1">
    <name type="scientific">viral metagenome</name>
    <dbReference type="NCBI Taxonomy" id="1070528"/>
    <lineage>
        <taxon>unclassified sequences</taxon>
        <taxon>metagenomes</taxon>
        <taxon>organismal metagenomes</taxon>
    </lineage>
</organism>
<dbReference type="InterPro" id="IPR011049">
    <property type="entry name" value="Serralysin-like_metalloprot_C"/>
</dbReference>
<protein>
    <recommendedName>
        <fullName evidence="2">Trimeric autotransporter adhesin YadA-like head domain-containing protein</fullName>
    </recommendedName>
</protein>